<feature type="region of interest" description="Disordered" evidence="1">
    <location>
        <begin position="219"/>
        <end position="238"/>
    </location>
</feature>
<feature type="compositionally biased region" description="Low complexity" evidence="1">
    <location>
        <begin position="229"/>
        <end position="238"/>
    </location>
</feature>
<accession>A0A7S2DEU1</accession>
<organism evidence="2">
    <name type="scientific">Alexandrium andersonii</name>
    <dbReference type="NCBI Taxonomy" id="327968"/>
    <lineage>
        <taxon>Eukaryota</taxon>
        <taxon>Sar</taxon>
        <taxon>Alveolata</taxon>
        <taxon>Dinophyceae</taxon>
        <taxon>Gonyaulacales</taxon>
        <taxon>Pyrocystaceae</taxon>
        <taxon>Alexandrium</taxon>
    </lineage>
</organism>
<dbReference type="AlphaFoldDB" id="A0A7S2DEU1"/>
<name>A0A7S2DEU1_9DINO</name>
<evidence type="ECO:0000256" key="1">
    <source>
        <dbReference type="SAM" id="MobiDB-lite"/>
    </source>
</evidence>
<gene>
    <name evidence="2" type="ORF">AAND1436_LOCUS25116</name>
</gene>
<proteinExistence type="predicted"/>
<reference evidence="2" key="1">
    <citation type="submission" date="2021-01" db="EMBL/GenBank/DDBJ databases">
        <authorList>
            <person name="Corre E."/>
            <person name="Pelletier E."/>
            <person name="Niang G."/>
            <person name="Scheremetjew M."/>
            <person name="Finn R."/>
            <person name="Kale V."/>
            <person name="Holt S."/>
            <person name="Cochrane G."/>
            <person name="Meng A."/>
            <person name="Brown T."/>
            <person name="Cohen L."/>
        </authorList>
    </citation>
    <scope>NUCLEOTIDE SEQUENCE</scope>
    <source>
        <strain evidence="2">CCMP2222</strain>
    </source>
</reference>
<protein>
    <submittedName>
        <fullName evidence="2">Uncharacterized protein</fullName>
    </submittedName>
</protein>
<sequence>MAQAVLAQAASARFPNVARSPRLHPERTVSGREAPFVPQQDSMSQDQYFVGQEGVVQTFDFDYEKISEYRWEVAKNNFLCQAANPLCWPLVICAAPQFLLCGYDNLKDKVECQHVCVTQDGIRYVVDKHKTQCRFDCQDQGKVTKTVPFDKLTDCDIEEPAGAEGPICCMVDRVLETVNLDTASGDRSFSGHEMQLTGLVDSKGFKQLVWKMKRSGPSVAWSPQQQTMPAPQRQGVAPQPQVVGVAGTMDELAPLIRRTNELLEEIARNTAKSYGSAQ</sequence>
<dbReference type="EMBL" id="HBGQ01051802">
    <property type="protein sequence ID" value="CAD9452374.1"/>
    <property type="molecule type" value="Transcribed_RNA"/>
</dbReference>
<evidence type="ECO:0000313" key="2">
    <source>
        <dbReference type="EMBL" id="CAD9452374.1"/>
    </source>
</evidence>